<name>A0A926JSN7_9FLAO</name>
<evidence type="ECO:0000256" key="4">
    <source>
        <dbReference type="ARBA" id="ARBA00022452"/>
    </source>
</evidence>
<comment type="similarity">
    <text evidence="2">Belongs to the outer membrane factor (OMF) (TC 1.B.17) family.</text>
</comment>
<organism evidence="10 11">
    <name type="scientific">Sinomicrobium weinanense</name>
    <dbReference type="NCBI Taxonomy" id="2842200"/>
    <lineage>
        <taxon>Bacteria</taxon>
        <taxon>Pseudomonadati</taxon>
        <taxon>Bacteroidota</taxon>
        <taxon>Flavobacteriia</taxon>
        <taxon>Flavobacteriales</taxon>
        <taxon>Flavobacteriaceae</taxon>
        <taxon>Sinomicrobium</taxon>
    </lineage>
</organism>
<evidence type="ECO:0000256" key="5">
    <source>
        <dbReference type="ARBA" id="ARBA00022692"/>
    </source>
</evidence>
<dbReference type="GO" id="GO:1990281">
    <property type="term" value="C:efflux pump complex"/>
    <property type="evidence" value="ECO:0007669"/>
    <property type="project" value="TreeGrafter"/>
</dbReference>
<keyword evidence="11" id="KW-1185">Reference proteome</keyword>
<dbReference type="InterPro" id="IPR003423">
    <property type="entry name" value="OMP_efflux"/>
</dbReference>
<feature type="chain" id="PRO_5037669713" evidence="9">
    <location>
        <begin position="20"/>
        <end position="234"/>
    </location>
</feature>
<dbReference type="InterPro" id="IPR051906">
    <property type="entry name" value="TolC-like"/>
</dbReference>
<evidence type="ECO:0000256" key="6">
    <source>
        <dbReference type="ARBA" id="ARBA00023136"/>
    </source>
</evidence>
<dbReference type="AlphaFoldDB" id="A0A926JSN7"/>
<keyword evidence="5" id="KW-0812">Transmembrane</keyword>
<dbReference type="Proteomes" id="UP000653730">
    <property type="component" value="Unassembled WGS sequence"/>
</dbReference>
<dbReference type="GO" id="GO:0015562">
    <property type="term" value="F:efflux transmembrane transporter activity"/>
    <property type="evidence" value="ECO:0007669"/>
    <property type="project" value="InterPro"/>
</dbReference>
<evidence type="ECO:0000256" key="1">
    <source>
        <dbReference type="ARBA" id="ARBA00004442"/>
    </source>
</evidence>
<comment type="caution">
    <text evidence="10">The sequence shown here is derived from an EMBL/GenBank/DDBJ whole genome shotgun (WGS) entry which is preliminary data.</text>
</comment>
<comment type="subcellular location">
    <subcellularLocation>
        <location evidence="1">Cell outer membrane</location>
    </subcellularLocation>
</comment>
<keyword evidence="4" id="KW-1134">Transmembrane beta strand</keyword>
<feature type="signal peptide" evidence="9">
    <location>
        <begin position="1"/>
        <end position="19"/>
    </location>
</feature>
<dbReference type="Pfam" id="PF02321">
    <property type="entry name" value="OEP"/>
    <property type="match status" value="1"/>
</dbReference>
<evidence type="ECO:0000256" key="2">
    <source>
        <dbReference type="ARBA" id="ARBA00007613"/>
    </source>
</evidence>
<reference evidence="10 11" key="1">
    <citation type="submission" date="2020-09" db="EMBL/GenBank/DDBJ databases">
        <title>Sinomicrobium weinanense sp. nov., a halophilic bacteria isolated from saline-alkali soil.</title>
        <authorList>
            <person name="Wu P."/>
            <person name="Ren H."/>
            <person name="Mei Y."/>
            <person name="Liang Y."/>
            <person name="Chen Z."/>
        </authorList>
    </citation>
    <scope>NUCLEOTIDE SEQUENCE [LARGE SCALE GENOMIC DNA]</scope>
    <source>
        <strain evidence="10 11">FJxs</strain>
    </source>
</reference>
<dbReference type="SUPFAM" id="SSF56954">
    <property type="entry name" value="Outer membrane efflux proteins (OEP)"/>
    <property type="match status" value="1"/>
</dbReference>
<keyword evidence="7" id="KW-0998">Cell outer membrane</keyword>
<evidence type="ECO:0000313" key="11">
    <source>
        <dbReference type="Proteomes" id="UP000653730"/>
    </source>
</evidence>
<feature type="coiled-coil region" evidence="8">
    <location>
        <begin position="153"/>
        <end position="211"/>
    </location>
</feature>
<evidence type="ECO:0000313" key="10">
    <source>
        <dbReference type="EMBL" id="MBC9796639.1"/>
    </source>
</evidence>
<dbReference type="Gene3D" id="1.20.1600.10">
    <property type="entry name" value="Outer membrane efflux proteins (OEP)"/>
    <property type="match status" value="1"/>
</dbReference>
<keyword evidence="9" id="KW-0732">Signal</keyword>
<evidence type="ECO:0000256" key="8">
    <source>
        <dbReference type="SAM" id="Coils"/>
    </source>
</evidence>
<dbReference type="GO" id="GO:0015288">
    <property type="term" value="F:porin activity"/>
    <property type="evidence" value="ECO:0007669"/>
    <property type="project" value="TreeGrafter"/>
</dbReference>
<accession>A0A926JSN7</accession>
<dbReference type="PANTHER" id="PTHR30026:SF20">
    <property type="entry name" value="OUTER MEMBRANE PROTEIN TOLC"/>
    <property type="match status" value="1"/>
</dbReference>
<proteinExistence type="inferred from homology"/>
<evidence type="ECO:0000256" key="7">
    <source>
        <dbReference type="ARBA" id="ARBA00023237"/>
    </source>
</evidence>
<feature type="non-terminal residue" evidence="10">
    <location>
        <position position="234"/>
    </location>
</feature>
<dbReference type="PANTHER" id="PTHR30026">
    <property type="entry name" value="OUTER MEMBRANE PROTEIN TOLC"/>
    <property type="match status" value="1"/>
</dbReference>
<protein>
    <submittedName>
        <fullName evidence="10">TolC family protein</fullName>
    </submittedName>
</protein>
<evidence type="ECO:0000256" key="9">
    <source>
        <dbReference type="SAM" id="SignalP"/>
    </source>
</evidence>
<dbReference type="GO" id="GO:0009279">
    <property type="term" value="C:cell outer membrane"/>
    <property type="evidence" value="ECO:0007669"/>
    <property type="project" value="UniProtKB-SubCell"/>
</dbReference>
<keyword evidence="3" id="KW-0813">Transport</keyword>
<gene>
    <name evidence="10" type="ORF">IBL28_11715</name>
</gene>
<sequence>MKTKIILLTFLLTAGLVHSQAKKWTLKACIDYAIKHNINVKQTELDSEDAEIDKSSAVGNFLPTARIGVSHSWNIGLNQNITTGILENQTTQFTSAQGVINVDIFKGLQNVNTLRRANLNILANRYKLADMKDDISLSVANGYLQVLFSRENLEVAKAQYAVTEQDLKKTRELVESGVVPKGDLLEIEATAATQEQQIVNAENELRLSRIALAQLLLIDDYENFDVADEDFVLP</sequence>
<dbReference type="RefSeq" id="WP_187965786.1">
    <property type="nucleotide sequence ID" value="NZ_JACVDC010000033.1"/>
</dbReference>
<evidence type="ECO:0000256" key="3">
    <source>
        <dbReference type="ARBA" id="ARBA00022448"/>
    </source>
</evidence>
<dbReference type="EMBL" id="JACVDC010000033">
    <property type="protein sequence ID" value="MBC9796639.1"/>
    <property type="molecule type" value="Genomic_DNA"/>
</dbReference>
<keyword evidence="8" id="KW-0175">Coiled coil</keyword>
<keyword evidence="6" id="KW-0472">Membrane</keyword>